<dbReference type="GO" id="GO:0000049">
    <property type="term" value="F:tRNA binding"/>
    <property type="evidence" value="ECO:0007669"/>
    <property type="project" value="UniProtKB-UniRule"/>
</dbReference>
<dbReference type="NCBIfam" id="TIGR00256">
    <property type="entry name" value="D-aminoacyl-tRNA deacylase"/>
    <property type="match status" value="1"/>
</dbReference>
<name>A0A4P9K3R5_9GAMM</name>
<keyword evidence="2 3" id="KW-0378">Hydrolase</keyword>
<dbReference type="SUPFAM" id="SSF69500">
    <property type="entry name" value="DTD-like"/>
    <property type="match status" value="1"/>
</dbReference>
<dbReference type="EC" id="3.1.1.-" evidence="3"/>
<dbReference type="Gene3D" id="3.50.80.10">
    <property type="entry name" value="D-tyrosyl-tRNA(Tyr) deacylase"/>
    <property type="match status" value="1"/>
</dbReference>
<dbReference type="InterPro" id="IPR003732">
    <property type="entry name" value="Daa-tRNA_deacyls_DTD"/>
</dbReference>
<dbReference type="KEGG" id="thig:FE785_00920"/>
<evidence type="ECO:0000256" key="2">
    <source>
        <dbReference type="ARBA" id="ARBA00022801"/>
    </source>
</evidence>
<dbReference type="GO" id="GO:0005737">
    <property type="term" value="C:cytoplasm"/>
    <property type="evidence" value="ECO:0007669"/>
    <property type="project" value="UniProtKB-SubCell"/>
</dbReference>
<comment type="subunit">
    <text evidence="3">Homodimer.</text>
</comment>
<organism evidence="4 5">
    <name type="scientific">Thiomicrorhabdus sediminis</name>
    <dbReference type="NCBI Taxonomy" id="2580412"/>
    <lineage>
        <taxon>Bacteria</taxon>
        <taxon>Pseudomonadati</taxon>
        <taxon>Pseudomonadota</taxon>
        <taxon>Gammaproteobacteria</taxon>
        <taxon>Thiotrichales</taxon>
        <taxon>Piscirickettsiaceae</taxon>
        <taxon>Thiomicrorhabdus</taxon>
    </lineage>
</organism>
<comment type="catalytic activity">
    <reaction evidence="3">
        <text>a D-aminoacyl-tRNA + H2O = a tRNA + a D-alpha-amino acid + H(+)</text>
        <dbReference type="Rhea" id="RHEA:13953"/>
        <dbReference type="Rhea" id="RHEA-COMP:10123"/>
        <dbReference type="Rhea" id="RHEA-COMP:10124"/>
        <dbReference type="ChEBI" id="CHEBI:15377"/>
        <dbReference type="ChEBI" id="CHEBI:15378"/>
        <dbReference type="ChEBI" id="CHEBI:59871"/>
        <dbReference type="ChEBI" id="CHEBI:78442"/>
        <dbReference type="ChEBI" id="CHEBI:79333"/>
        <dbReference type="EC" id="3.1.1.96"/>
    </reaction>
</comment>
<dbReference type="GO" id="GO:0051500">
    <property type="term" value="F:D-tyrosyl-tRNA(Tyr) deacylase activity"/>
    <property type="evidence" value="ECO:0007669"/>
    <property type="project" value="TreeGrafter"/>
</dbReference>
<dbReference type="InterPro" id="IPR023509">
    <property type="entry name" value="DTD-like_sf"/>
</dbReference>
<evidence type="ECO:0000256" key="3">
    <source>
        <dbReference type="HAMAP-Rule" id="MF_00518"/>
    </source>
</evidence>
<sequence length="145" mass="16091">MICLIQRAKNGKVKVDNQIIGEIEHGLVVLVGFQPADTSRTLEKMRHKLLHYRVFADENDRMNLNVQQAKGGVLLVPQFTLAANTKSGLRPSFSDSAPPSQASPLFDEFVNLCRQSYDKVATGEFGANMQVSLTNDGPVTFWLEI</sequence>
<dbReference type="OrthoDB" id="9801395at2"/>
<dbReference type="EC" id="3.1.1.96" evidence="3"/>
<accession>A0A4P9K3R5</accession>
<dbReference type="CDD" id="cd00563">
    <property type="entry name" value="Dtyr_deacylase"/>
    <property type="match status" value="1"/>
</dbReference>
<dbReference type="GO" id="GO:0106026">
    <property type="term" value="F:Gly-tRNA(Ala) deacylase activity"/>
    <property type="evidence" value="ECO:0007669"/>
    <property type="project" value="UniProtKB-UniRule"/>
</dbReference>
<comment type="similarity">
    <text evidence="1 3">Belongs to the DTD family.</text>
</comment>
<protein>
    <recommendedName>
        <fullName evidence="3">D-aminoacyl-tRNA deacylase</fullName>
        <shortName evidence="3">DTD</shortName>
        <ecNumber evidence="3">3.1.1.96</ecNumber>
    </recommendedName>
    <alternativeName>
        <fullName evidence="3">Gly-tRNA(Ala) deacylase</fullName>
        <ecNumber evidence="3">3.1.1.-</ecNumber>
    </alternativeName>
</protein>
<dbReference type="FunFam" id="3.50.80.10:FF:000001">
    <property type="entry name" value="D-aminoacyl-tRNA deacylase"/>
    <property type="match status" value="1"/>
</dbReference>
<gene>
    <name evidence="3" type="primary">dtd</name>
    <name evidence="4" type="ORF">FE785_00920</name>
</gene>
<dbReference type="HAMAP" id="MF_00518">
    <property type="entry name" value="Deacylase_Dtd"/>
    <property type="match status" value="1"/>
</dbReference>
<comment type="function">
    <text evidence="3">An aminoacyl-tRNA editing enzyme that deacylates mischarged D-aminoacyl-tRNAs. Also deacylates mischarged glycyl-tRNA(Ala), protecting cells against glycine mischarging by AlaRS. Acts via tRNA-based rather than protein-based catalysis; rejects L-amino acids rather than detecting D-amino acids in the active site. By recycling D-aminoacyl-tRNA to D-amino acids and free tRNA molecules, this enzyme counteracts the toxicity associated with the formation of D-aminoacyl-tRNA entities in vivo and helps enforce protein L-homochirality.</text>
</comment>
<dbReference type="Pfam" id="PF02580">
    <property type="entry name" value="Tyr_Deacylase"/>
    <property type="match status" value="1"/>
</dbReference>
<keyword evidence="3" id="KW-0820">tRNA-binding</keyword>
<reference evidence="4 5" key="1">
    <citation type="submission" date="2019-05" db="EMBL/GenBank/DDBJ databases">
        <title>Thiomicrorhabdus sediminis sp. nov, a novel sulfur-oxidizing bacterium isolated from coastal sediment.</title>
        <authorList>
            <person name="Liu X."/>
        </authorList>
    </citation>
    <scope>NUCLEOTIDE SEQUENCE [LARGE SCALE GENOMIC DNA]</scope>
    <source>
        <strain evidence="4 5">G1</strain>
    </source>
</reference>
<proteinExistence type="inferred from homology"/>
<dbReference type="GO" id="GO:0043908">
    <property type="term" value="F:Ser(Gly)-tRNA(Ala) hydrolase activity"/>
    <property type="evidence" value="ECO:0007669"/>
    <property type="project" value="UniProtKB-UniRule"/>
</dbReference>
<keyword evidence="3" id="KW-0963">Cytoplasm</keyword>
<comment type="catalytic activity">
    <reaction evidence="3">
        <text>glycyl-tRNA(Ala) + H2O = tRNA(Ala) + glycine + H(+)</text>
        <dbReference type="Rhea" id="RHEA:53744"/>
        <dbReference type="Rhea" id="RHEA-COMP:9657"/>
        <dbReference type="Rhea" id="RHEA-COMP:13640"/>
        <dbReference type="ChEBI" id="CHEBI:15377"/>
        <dbReference type="ChEBI" id="CHEBI:15378"/>
        <dbReference type="ChEBI" id="CHEBI:57305"/>
        <dbReference type="ChEBI" id="CHEBI:78442"/>
        <dbReference type="ChEBI" id="CHEBI:78522"/>
    </reaction>
</comment>
<dbReference type="EMBL" id="CP040602">
    <property type="protein sequence ID" value="QCU89291.1"/>
    <property type="molecule type" value="Genomic_DNA"/>
</dbReference>
<dbReference type="GO" id="GO:0019478">
    <property type="term" value="P:D-amino acid catabolic process"/>
    <property type="evidence" value="ECO:0007669"/>
    <property type="project" value="UniProtKB-UniRule"/>
</dbReference>
<comment type="subcellular location">
    <subcellularLocation>
        <location evidence="3">Cytoplasm</location>
    </subcellularLocation>
</comment>
<dbReference type="RefSeq" id="WP_138563507.1">
    <property type="nucleotide sequence ID" value="NZ_CP040602.1"/>
</dbReference>
<keyword evidence="5" id="KW-1185">Reference proteome</keyword>
<evidence type="ECO:0000313" key="5">
    <source>
        <dbReference type="Proteomes" id="UP000304864"/>
    </source>
</evidence>
<keyword evidence="3" id="KW-0694">RNA-binding</keyword>
<feature type="short sequence motif" description="Gly-cisPro motif, important for rejection of L-amino acids" evidence="3">
    <location>
        <begin position="137"/>
        <end position="138"/>
    </location>
</feature>
<dbReference type="PANTHER" id="PTHR10472">
    <property type="entry name" value="D-TYROSYL-TRNA TYR DEACYLASE"/>
    <property type="match status" value="1"/>
</dbReference>
<evidence type="ECO:0000313" key="4">
    <source>
        <dbReference type="EMBL" id="QCU89291.1"/>
    </source>
</evidence>
<evidence type="ECO:0000256" key="1">
    <source>
        <dbReference type="ARBA" id="ARBA00009673"/>
    </source>
</evidence>
<comment type="domain">
    <text evidence="3">A Gly-cisPro motif from one monomer fits into the active site of the other monomer to allow specific chiral rejection of L-amino acids.</text>
</comment>
<dbReference type="AlphaFoldDB" id="A0A4P9K3R5"/>
<dbReference type="PANTHER" id="PTHR10472:SF5">
    <property type="entry name" value="D-AMINOACYL-TRNA DEACYLASE 1"/>
    <property type="match status" value="1"/>
</dbReference>
<dbReference type="Proteomes" id="UP000304864">
    <property type="component" value="Chromosome"/>
</dbReference>